<dbReference type="Gene3D" id="3.60.15.10">
    <property type="entry name" value="Ribonuclease Z/Hydroxyacylglutathione hydrolase-like"/>
    <property type="match status" value="1"/>
</dbReference>
<sequence>MILTITGYSTALFSTWYFVEELRLLLDAGDGIAPTLLQKSRKIDHIFLSHADRDHVTGLLRLNELNARDGFPTVYYPADAGSIAALETFSKQFDGRVKKTVWHPIGDQQHVQLRKNLFVQSARNNHVVKAQPHEIKSLGYQIYETKTKLKSDFVNLSGEALRQLAEKFGRQTLTDEVRTNLLAYSGDTPAENFDQWNNTQTLIHEATFLTRAEFATLETNRNQHSTLEDVLAAVADLNIKTLILGHFSSRYSAEEIDQAIRRFCTAFHVTIPVHRLLPGQTHWDILRSDPIN</sequence>
<dbReference type="Proteomes" id="UP000033054">
    <property type="component" value="Chromosome"/>
</dbReference>
<evidence type="ECO:0000313" key="3">
    <source>
        <dbReference type="Proteomes" id="UP000033054"/>
    </source>
</evidence>
<accession>A0A0E3V5Q5</accession>
<proteinExistence type="predicted"/>
<gene>
    <name evidence="2" type="ORF">SD10_01920</name>
</gene>
<reference evidence="2 3" key="1">
    <citation type="journal article" date="2014" name="Curr. Microbiol.">
        <title>Spirosoma radiotolerans sp. nov., a gamma-radiation-resistant bacterium isolated from gamma ray-irradiated soil.</title>
        <authorList>
            <person name="Lee J.J."/>
            <person name="Srinivasan S."/>
            <person name="Lim S."/>
            <person name="Joe M."/>
            <person name="Im S."/>
            <person name="Bae S.I."/>
            <person name="Park K.R."/>
            <person name="Han J.H."/>
            <person name="Park S.H."/>
            <person name="Joo B.M."/>
            <person name="Park S.J."/>
            <person name="Kim M.K."/>
        </authorList>
    </citation>
    <scope>NUCLEOTIDE SEQUENCE [LARGE SCALE GENOMIC DNA]</scope>
    <source>
        <strain evidence="2 3">DG5A</strain>
    </source>
</reference>
<dbReference type="PANTHER" id="PTHR46504">
    <property type="entry name" value="TRNASE Z TRZ1"/>
    <property type="match status" value="1"/>
</dbReference>
<dbReference type="EMBL" id="CP010429">
    <property type="protein sequence ID" value="AKD53846.1"/>
    <property type="molecule type" value="Genomic_DNA"/>
</dbReference>
<keyword evidence="3" id="KW-1185">Reference proteome</keyword>
<dbReference type="KEGG" id="srd:SD10_01920"/>
<evidence type="ECO:0000313" key="2">
    <source>
        <dbReference type="EMBL" id="AKD53846.1"/>
    </source>
</evidence>
<dbReference type="HOGENOM" id="CLU_1000640_0_0_10"/>
<dbReference type="RefSeq" id="WP_046375440.1">
    <property type="nucleotide sequence ID" value="NZ_CP010429.1"/>
</dbReference>
<dbReference type="InterPro" id="IPR036866">
    <property type="entry name" value="RibonucZ/Hydroxyglut_hydro"/>
</dbReference>
<dbReference type="OrthoDB" id="928739at2"/>
<feature type="domain" description="Metallo-beta-lactamase" evidence="1">
    <location>
        <begin position="23"/>
        <end position="148"/>
    </location>
</feature>
<dbReference type="PATRIC" id="fig|1379870.5.peg.424"/>
<dbReference type="AlphaFoldDB" id="A0A0E3V5Q5"/>
<protein>
    <submittedName>
        <fullName evidence="2">RNAse Z</fullName>
    </submittedName>
</protein>
<dbReference type="STRING" id="1379870.SD10_01920"/>
<evidence type="ECO:0000259" key="1">
    <source>
        <dbReference type="Pfam" id="PF12706"/>
    </source>
</evidence>
<dbReference type="PANTHER" id="PTHR46504:SF2">
    <property type="entry name" value="TRNASE Z TRZ1"/>
    <property type="match status" value="1"/>
</dbReference>
<dbReference type="Pfam" id="PF12706">
    <property type="entry name" value="Lactamase_B_2"/>
    <property type="match status" value="1"/>
</dbReference>
<organism evidence="2 3">
    <name type="scientific">Spirosoma radiotolerans</name>
    <dbReference type="NCBI Taxonomy" id="1379870"/>
    <lineage>
        <taxon>Bacteria</taxon>
        <taxon>Pseudomonadati</taxon>
        <taxon>Bacteroidota</taxon>
        <taxon>Cytophagia</taxon>
        <taxon>Cytophagales</taxon>
        <taxon>Cytophagaceae</taxon>
        <taxon>Spirosoma</taxon>
    </lineage>
</organism>
<dbReference type="InterPro" id="IPR001279">
    <property type="entry name" value="Metallo-B-lactamas"/>
</dbReference>
<dbReference type="SUPFAM" id="SSF56281">
    <property type="entry name" value="Metallo-hydrolase/oxidoreductase"/>
    <property type="match status" value="1"/>
</dbReference>
<name>A0A0E3V5Q5_9BACT</name>